<dbReference type="Pfam" id="PF08533">
    <property type="entry name" value="Glyco_hydro_42C"/>
    <property type="match status" value="1"/>
</dbReference>
<evidence type="ECO:0000313" key="3">
    <source>
        <dbReference type="Proteomes" id="UP000674938"/>
    </source>
</evidence>
<keyword evidence="3" id="KW-1185">Reference proteome</keyword>
<dbReference type="Gene3D" id="2.60.40.1180">
    <property type="entry name" value="Golgi alpha-mannosidase II"/>
    <property type="match status" value="1"/>
</dbReference>
<evidence type="ECO:0000313" key="2">
    <source>
        <dbReference type="EMBL" id="MBP1043795.1"/>
    </source>
</evidence>
<reference evidence="2" key="1">
    <citation type="submission" date="2020-12" db="EMBL/GenBank/DDBJ databases">
        <title>Vagococcus allomyrinae sp. nov. and Enterococcus lavae sp. nov., isolated from the larvae of Allomyrina dichotoma.</title>
        <authorList>
            <person name="Lee S.D."/>
        </authorList>
    </citation>
    <scope>NUCLEOTIDE SEQUENCE</scope>
    <source>
        <strain evidence="2">BWB3-3</strain>
    </source>
</reference>
<dbReference type="EMBL" id="JAEEGA010000019">
    <property type="protein sequence ID" value="MBP1043795.1"/>
    <property type="molecule type" value="Genomic_DNA"/>
</dbReference>
<sequence length="82" mass="9516">MERIYGEITDNLTLLDNIVVKSQPNVSIQSRQDKDHHYYFMMNFSEESQTVELQAPIMDLVSNQRVSGQVTLAPYEVRVLIK</sequence>
<dbReference type="AlphaFoldDB" id="A0A940PFB0"/>
<evidence type="ECO:0000259" key="1">
    <source>
        <dbReference type="Pfam" id="PF08533"/>
    </source>
</evidence>
<dbReference type="InterPro" id="IPR013739">
    <property type="entry name" value="Beta_galactosidase_C"/>
</dbReference>
<dbReference type="GO" id="GO:0006012">
    <property type="term" value="P:galactose metabolic process"/>
    <property type="evidence" value="ECO:0007669"/>
    <property type="project" value="InterPro"/>
</dbReference>
<comment type="caution">
    <text evidence="2">The sequence shown here is derived from an EMBL/GenBank/DDBJ whole genome shotgun (WGS) entry which is preliminary data.</text>
</comment>
<feature type="domain" description="Beta-galactosidase C-terminal" evidence="1">
    <location>
        <begin position="26"/>
        <end position="80"/>
    </location>
</feature>
<dbReference type="Proteomes" id="UP000674938">
    <property type="component" value="Unassembled WGS sequence"/>
</dbReference>
<dbReference type="SUPFAM" id="SSF51011">
    <property type="entry name" value="Glycosyl hydrolase domain"/>
    <property type="match status" value="1"/>
</dbReference>
<protein>
    <submittedName>
        <fullName evidence="2">Beta-galactosidase C-terminal domain</fullName>
    </submittedName>
</protein>
<proteinExistence type="predicted"/>
<organism evidence="2 3">
    <name type="scientific">Vagococcus allomyrinae</name>
    <dbReference type="NCBI Taxonomy" id="2794353"/>
    <lineage>
        <taxon>Bacteria</taxon>
        <taxon>Bacillati</taxon>
        <taxon>Bacillota</taxon>
        <taxon>Bacilli</taxon>
        <taxon>Lactobacillales</taxon>
        <taxon>Enterococcaceae</taxon>
        <taxon>Vagococcus</taxon>
    </lineage>
</organism>
<dbReference type="InterPro" id="IPR013780">
    <property type="entry name" value="Glyco_hydro_b"/>
</dbReference>
<dbReference type="GO" id="GO:0004565">
    <property type="term" value="F:beta-galactosidase activity"/>
    <property type="evidence" value="ECO:0007669"/>
    <property type="project" value="InterPro"/>
</dbReference>
<name>A0A940PFB0_9ENTE</name>
<accession>A0A940PFB0</accession>
<gene>
    <name evidence="2" type="ORF">I6N95_22455</name>
</gene>
<dbReference type="RefSeq" id="WP_209531637.1">
    <property type="nucleotide sequence ID" value="NZ_JAEEGA010000019.1"/>
</dbReference>